<accession>A0A7U2NPY6</accession>
<dbReference type="OrthoDB" id="429813at2759"/>
<evidence type="ECO:0008006" key="3">
    <source>
        <dbReference type="Google" id="ProtNLM"/>
    </source>
</evidence>
<gene>
    <name evidence="1" type="ORF">JI435_147270</name>
</gene>
<dbReference type="PANTHER" id="PTHR37285">
    <property type="entry name" value="SPORE WALL MATURATION PROTEIN DIT1"/>
    <property type="match status" value="1"/>
</dbReference>
<dbReference type="KEGG" id="pno:SNOG_14727"/>
<dbReference type="EMBL" id="CP069042">
    <property type="protein sequence ID" value="QRD06164.1"/>
    <property type="molecule type" value="Genomic_DNA"/>
</dbReference>
<dbReference type="RefSeq" id="XP_001804909.1">
    <property type="nucleotide sequence ID" value="XM_001804857.1"/>
</dbReference>
<dbReference type="VEuPathDB" id="FungiDB:JI435_147270"/>
<name>A0A7U2NPY6_PHANO</name>
<dbReference type="Proteomes" id="UP000663193">
    <property type="component" value="Chromosome 20"/>
</dbReference>
<evidence type="ECO:0000313" key="1">
    <source>
        <dbReference type="EMBL" id="QRD06164.1"/>
    </source>
</evidence>
<dbReference type="InterPro" id="IPR007817">
    <property type="entry name" value="Isocyanide_synthase_DIT1"/>
</dbReference>
<reference evidence="2" key="1">
    <citation type="journal article" date="2021" name="BMC Genomics">
        <title>Chromosome-level genome assembly and manually-curated proteome of model necrotroph Parastagonospora nodorum Sn15 reveals a genome-wide trove of candidate effector homologs, and redundancy of virulence-related functions within an accessory chromosome.</title>
        <authorList>
            <person name="Bertazzoni S."/>
            <person name="Jones D.A.B."/>
            <person name="Phan H.T."/>
            <person name="Tan K.-C."/>
            <person name="Hane J.K."/>
        </authorList>
    </citation>
    <scope>NUCLEOTIDE SEQUENCE [LARGE SCALE GENOMIC DNA]</scope>
    <source>
        <strain evidence="2">SN15 / ATCC MYA-4574 / FGSC 10173)</strain>
    </source>
</reference>
<dbReference type="PANTHER" id="PTHR37285:SF5">
    <property type="entry name" value="SPORE WALL MATURATION PROTEIN DIT1"/>
    <property type="match status" value="1"/>
</dbReference>
<sequence>MNIGSSPYHAIGAVYCRASNTDLLSIEGSHTHVIRELRKRDKAYHVGLISCDASQTQNEDDGFREWLETFILMETSLRPDSDEKSLGNGSVLQITEAITVLFSHTLRNVSSKDDWHIGKHTFQLRVSSFVARGERIQMALPAFPCKSPSTRKVGGIYPDMAEHIALTTLHGFVEDVKAIYAPGVAVWIISDGHVFSDCIGVDDDTICKYDRALLKTYQSLYTSNEDHQAIRFRGLTDILFSNFDAQASFRRDWFHGLSIEHPICSKRTDEAELARMIMMTGFQTSKEHFRKLIADQHEHALKLYRGQARFMQDDLFCPKFLAMSTKQRKKTSFAVAAEMIARNQAYSNLLELLLPNYVRLSIHAHSNRGPKFGIRLFPTTKVRAIESIVDRHAICPSYEFQVPTPWHNSMIKIEGDDMLYLGKAEIVHKALEAGDFEGEWINDQILGGHFALRPTPAISTASSMINESISSLSTKFDDEKQTVSAKTYDFGLSPSDLIINTTKVRLAVRLSGKIHRMLGFSKLFAKSPTTDDLNFQE</sequence>
<proteinExistence type="predicted"/>
<organism evidence="1 2">
    <name type="scientific">Phaeosphaeria nodorum (strain SN15 / ATCC MYA-4574 / FGSC 10173)</name>
    <name type="common">Glume blotch fungus</name>
    <name type="synonym">Parastagonospora nodorum</name>
    <dbReference type="NCBI Taxonomy" id="321614"/>
    <lineage>
        <taxon>Eukaryota</taxon>
        <taxon>Fungi</taxon>
        <taxon>Dikarya</taxon>
        <taxon>Ascomycota</taxon>
        <taxon>Pezizomycotina</taxon>
        <taxon>Dothideomycetes</taxon>
        <taxon>Pleosporomycetidae</taxon>
        <taxon>Pleosporales</taxon>
        <taxon>Pleosporineae</taxon>
        <taxon>Phaeosphaeriaceae</taxon>
        <taxon>Parastagonospora</taxon>
    </lineage>
</organism>
<protein>
    <recommendedName>
        <fullName evidence="3">Pyoverdine/dityrosine biosynthesis protein</fullName>
    </recommendedName>
</protein>
<keyword evidence="2" id="KW-1185">Reference proteome</keyword>
<dbReference type="AlphaFoldDB" id="A0A7U2NPY6"/>
<dbReference type="Pfam" id="PF05141">
    <property type="entry name" value="DIT1_PvcA"/>
    <property type="match status" value="1"/>
</dbReference>
<evidence type="ECO:0000313" key="2">
    <source>
        <dbReference type="Proteomes" id="UP000663193"/>
    </source>
</evidence>